<dbReference type="GO" id="GO:0015979">
    <property type="term" value="P:photosynthesis"/>
    <property type="evidence" value="ECO:0007669"/>
    <property type="project" value="UniProtKB-KW"/>
</dbReference>
<keyword evidence="8 9" id="KW-0472">Membrane</keyword>
<evidence type="ECO:0000256" key="1">
    <source>
        <dbReference type="ARBA" id="ARBA00002862"/>
    </source>
</evidence>
<dbReference type="RefSeq" id="YP_009532712.1">
    <property type="nucleotide sequence ID" value="NC_039766.1"/>
</dbReference>
<keyword evidence="7 9" id="KW-1133">Transmembrane helix</keyword>
<sequence>MTNSIYRYRLFGAQKFENYLWSIIICIGSLGFIFTGISSFYSFSFLQNQIVVFWPQGFIMFFYGLIGLIFSLYLLLNIWWKIGSGFNEFNAITEKIHLFRWGFPGKSRQIHLYFQFQEIMGIRLEVKSGFLTRQNIYLQIRGNKEIPLIYSSNFLTYAQLEKQASYLAKFLNVSLNI</sequence>
<dbReference type="EMBL" id="MH591108">
    <property type="protein sequence ID" value="AYC65302.1"/>
    <property type="molecule type" value="Genomic_DNA"/>
</dbReference>
<keyword evidence="10" id="KW-0934">Plastid</keyword>
<proteinExistence type="inferred from homology"/>
<protein>
    <recommendedName>
        <fullName evidence="4">Photosystem I assembly protein Ycf4</fullName>
    </recommendedName>
</protein>
<name>A0A386B0S5_9CHLO</name>
<dbReference type="GeneID" id="38334314"/>
<evidence type="ECO:0000256" key="5">
    <source>
        <dbReference type="ARBA" id="ARBA00022531"/>
    </source>
</evidence>
<feature type="transmembrane region" description="Helical" evidence="9">
    <location>
        <begin position="53"/>
        <end position="76"/>
    </location>
</feature>
<reference evidence="10" key="2">
    <citation type="journal article" date="2019" name="Mol. Phylogenet. Evol.">
        <title>Reassessment of the classification of bryopsidales (chlorophyta) based on chloroplast phylogenomic analyses.</title>
        <authorList>
            <person name="Cremen M.C."/>
            <person name="Leliaert F."/>
            <person name="West J."/>
            <person name="Lam D.W."/>
            <person name="Shimada S."/>
            <person name="Lopez-Bautista J.M."/>
            <person name="Verbruggen H."/>
        </authorList>
    </citation>
    <scope>NUCLEOTIDE SEQUENCE</scope>
</reference>
<evidence type="ECO:0000256" key="7">
    <source>
        <dbReference type="ARBA" id="ARBA00022989"/>
    </source>
</evidence>
<reference evidence="10" key="1">
    <citation type="submission" date="2018-07" db="EMBL/GenBank/DDBJ databases">
        <authorList>
            <person name="Quirk P.G."/>
            <person name="Krulwich T.A."/>
        </authorList>
    </citation>
    <scope>NUCLEOTIDE SEQUENCE</scope>
</reference>
<geneLocation type="chloroplast" evidence="10"/>
<keyword evidence="5" id="KW-0602">Photosynthesis</keyword>
<feature type="transmembrane region" description="Helical" evidence="9">
    <location>
        <begin position="20"/>
        <end position="41"/>
    </location>
</feature>
<evidence type="ECO:0000256" key="8">
    <source>
        <dbReference type="ARBA" id="ARBA00023136"/>
    </source>
</evidence>
<dbReference type="Pfam" id="PF02392">
    <property type="entry name" value="Ycf4"/>
    <property type="match status" value="1"/>
</dbReference>
<organism evidence="10">
    <name type="scientific">Pedobesia claviformis</name>
    <dbReference type="NCBI Taxonomy" id="2364088"/>
    <lineage>
        <taxon>Eukaryota</taxon>
        <taxon>Viridiplantae</taxon>
        <taxon>Chlorophyta</taxon>
        <taxon>core chlorophytes</taxon>
        <taxon>Ulvophyceae</taxon>
        <taxon>TCBD clade</taxon>
        <taxon>Bryopsidales</taxon>
        <taxon>Bryopsidineae</taxon>
        <taxon>Derbesiaceae</taxon>
        <taxon>Pedobesia</taxon>
    </lineage>
</organism>
<gene>
    <name evidence="10" type="primary">ycf4</name>
</gene>
<evidence type="ECO:0000256" key="9">
    <source>
        <dbReference type="SAM" id="Phobius"/>
    </source>
</evidence>
<evidence type="ECO:0000256" key="6">
    <source>
        <dbReference type="ARBA" id="ARBA00022692"/>
    </source>
</evidence>
<evidence type="ECO:0000256" key="4">
    <source>
        <dbReference type="ARBA" id="ARBA00015395"/>
    </source>
</evidence>
<comment type="similarity">
    <text evidence="3">Belongs to the Ycf4 family.</text>
</comment>
<dbReference type="GO" id="GO:0009522">
    <property type="term" value="C:photosystem I"/>
    <property type="evidence" value="ECO:0007669"/>
    <property type="project" value="InterPro"/>
</dbReference>
<comment type="subcellular location">
    <subcellularLocation>
        <location evidence="2">Membrane</location>
        <topology evidence="2">Multi-pass membrane protein</topology>
    </subcellularLocation>
</comment>
<evidence type="ECO:0000256" key="2">
    <source>
        <dbReference type="ARBA" id="ARBA00004141"/>
    </source>
</evidence>
<dbReference type="AlphaFoldDB" id="A0A386B0S5"/>
<keyword evidence="6 9" id="KW-0812">Transmembrane</keyword>
<dbReference type="InterPro" id="IPR003359">
    <property type="entry name" value="PSI_Ycf4_assembly"/>
</dbReference>
<comment type="function">
    <text evidence="1">Seems to be required for the assembly of the photosystem I complex.</text>
</comment>
<accession>A0A386B0S5</accession>
<keyword evidence="10" id="KW-0150">Chloroplast</keyword>
<evidence type="ECO:0000256" key="3">
    <source>
        <dbReference type="ARBA" id="ARBA00008198"/>
    </source>
</evidence>
<evidence type="ECO:0000313" key="10">
    <source>
        <dbReference type="EMBL" id="AYC65302.1"/>
    </source>
</evidence>